<evidence type="ECO:0000256" key="1">
    <source>
        <dbReference type="SAM" id="SignalP"/>
    </source>
</evidence>
<protein>
    <submittedName>
        <fullName evidence="2">Carbohydrate ABC transporter substrate-binding protein</fullName>
    </submittedName>
</protein>
<proteinExistence type="predicted"/>
<dbReference type="Gene3D" id="3.40.190.10">
    <property type="entry name" value="Periplasmic binding protein-like II"/>
    <property type="match status" value="1"/>
</dbReference>
<organism evidence="2 3">
    <name type="scientific">Bilifractor porci</name>
    <dbReference type="NCBI Taxonomy" id="2606636"/>
    <lineage>
        <taxon>Bacteria</taxon>
        <taxon>Bacillati</taxon>
        <taxon>Bacillota</taxon>
        <taxon>Clostridia</taxon>
        <taxon>Lachnospirales</taxon>
        <taxon>Lachnospiraceae</taxon>
        <taxon>Bilifractor</taxon>
    </lineage>
</organism>
<keyword evidence="1" id="KW-0732">Signal</keyword>
<evidence type="ECO:0000313" key="2">
    <source>
        <dbReference type="EMBL" id="MST82577.1"/>
    </source>
</evidence>
<dbReference type="Proteomes" id="UP000466864">
    <property type="component" value="Unassembled WGS sequence"/>
</dbReference>
<dbReference type="RefSeq" id="WP_154458488.1">
    <property type="nucleotide sequence ID" value="NZ_VUMV01000007.1"/>
</dbReference>
<gene>
    <name evidence="2" type="ORF">FYJ60_09635</name>
</gene>
<keyword evidence="3" id="KW-1185">Reference proteome</keyword>
<comment type="caution">
    <text evidence="2">The sequence shown here is derived from an EMBL/GenBank/DDBJ whole genome shotgun (WGS) entry which is preliminary data.</text>
</comment>
<dbReference type="SUPFAM" id="SSF53850">
    <property type="entry name" value="Periplasmic binding protein-like II"/>
    <property type="match status" value="1"/>
</dbReference>
<evidence type="ECO:0000313" key="3">
    <source>
        <dbReference type="Proteomes" id="UP000466864"/>
    </source>
</evidence>
<reference evidence="2 3" key="1">
    <citation type="submission" date="2019-08" db="EMBL/GenBank/DDBJ databases">
        <title>In-depth cultivation of the pig gut microbiome towards novel bacterial diversity and tailored functional studies.</title>
        <authorList>
            <person name="Wylensek D."/>
            <person name="Hitch T.C.A."/>
            <person name="Clavel T."/>
        </authorList>
    </citation>
    <scope>NUCLEOTIDE SEQUENCE [LARGE SCALE GENOMIC DNA]</scope>
    <source>
        <strain evidence="2 3">Oil+RF-744-WCA-WT-13</strain>
    </source>
</reference>
<accession>A0A7X2P990</accession>
<feature type="chain" id="PRO_5030601712" evidence="1">
    <location>
        <begin position="23"/>
        <end position="501"/>
    </location>
</feature>
<dbReference type="AlphaFoldDB" id="A0A7X2P990"/>
<feature type="signal peptide" evidence="1">
    <location>
        <begin position="1"/>
        <end position="22"/>
    </location>
</feature>
<name>A0A7X2P990_9FIRM</name>
<sequence length="501" mass="53202">MKKRMRHLMSLALVTAMVVPMAACGGGASGSASSGTSSASGSSAAASSSAASSESASEAASSASSTAAVSSGSAAAAAGDEGKVLNIEVWNNEFPNRLADHYPGFEAADPEDATKGGKIGDVTVNFILTDNQDNKYQTKLDEDLSAQADASDDDKVDLFLIEADYALKYVDADADVAMPLKDLGITDDDLSKQFQYTKDIVTDANGDIRGSSWQACSAGLIYNRAIAKEVLGSDDPDTVQQSVSDWDKFNETAGKMKDAGYKITATANDTYRVYSNNVSGPWVQDGKVVVDDNIKKWADDSKALVDAGETTTNDLWSDEWSAGFQAPGDVFCYFGPAWLINFSMGNAPDKDDDGSIAHAGGWGLVNGPQGYYWGGSWICAAQGTDNPTLAKDIILTMTTDDDVMKEIAVKDSDCVNNKTVLDALADDDSFGNAILGGQNPYKMLSEGAEKVDMSNVSPYDQGCNEEYMSAMKNYFDGNASYDEALDQFKQAVAEKYPELSE</sequence>
<dbReference type="EMBL" id="VUMV01000007">
    <property type="protein sequence ID" value="MST82577.1"/>
    <property type="molecule type" value="Genomic_DNA"/>
</dbReference>